<name>A0A8K0I7P2_COCNU</name>
<feature type="compositionally biased region" description="Basic and acidic residues" evidence="1">
    <location>
        <begin position="225"/>
        <end position="236"/>
    </location>
</feature>
<dbReference type="PANTHER" id="PTHR31949">
    <property type="entry name" value="GASTRIC MUCIN-LIKE PROTEIN"/>
    <property type="match status" value="1"/>
</dbReference>
<feature type="compositionally biased region" description="Low complexity" evidence="1">
    <location>
        <begin position="25"/>
        <end position="36"/>
    </location>
</feature>
<organism evidence="2 3">
    <name type="scientific">Cocos nucifera</name>
    <name type="common">Coconut palm</name>
    <dbReference type="NCBI Taxonomy" id="13894"/>
    <lineage>
        <taxon>Eukaryota</taxon>
        <taxon>Viridiplantae</taxon>
        <taxon>Streptophyta</taxon>
        <taxon>Embryophyta</taxon>
        <taxon>Tracheophyta</taxon>
        <taxon>Spermatophyta</taxon>
        <taxon>Magnoliopsida</taxon>
        <taxon>Liliopsida</taxon>
        <taxon>Arecaceae</taxon>
        <taxon>Arecoideae</taxon>
        <taxon>Cocoseae</taxon>
        <taxon>Attaleinae</taxon>
        <taxon>Cocos</taxon>
    </lineage>
</organism>
<dbReference type="GO" id="GO:0043622">
    <property type="term" value="P:cortical microtubule organization"/>
    <property type="evidence" value="ECO:0007669"/>
    <property type="project" value="TreeGrafter"/>
</dbReference>
<dbReference type="Proteomes" id="UP000797356">
    <property type="component" value="Chromosome 4"/>
</dbReference>
<feature type="region of interest" description="Disordered" evidence="1">
    <location>
        <begin position="1"/>
        <end position="160"/>
    </location>
</feature>
<accession>A0A8K0I7P2</accession>
<dbReference type="EMBL" id="CM017875">
    <property type="protein sequence ID" value="KAG1338924.1"/>
    <property type="molecule type" value="Genomic_DNA"/>
</dbReference>
<feature type="region of interest" description="Disordered" evidence="1">
    <location>
        <begin position="225"/>
        <end position="264"/>
    </location>
</feature>
<protein>
    <submittedName>
        <fullName evidence="2">Putative flocculation protein FLO11</fullName>
    </submittedName>
</protein>
<comment type="caution">
    <text evidence="2">The sequence shown here is derived from an EMBL/GenBank/DDBJ whole genome shotgun (WGS) entry which is preliminary data.</text>
</comment>
<evidence type="ECO:0000313" key="3">
    <source>
        <dbReference type="Proteomes" id="UP000797356"/>
    </source>
</evidence>
<reference evidence="2" key="1">
    <citation type="journal article" date="2017" name="Gigascience">
        <title>The genome draft of coconut (Cocos nucifera).</title>
        <authorList>
            <person name="Xiao Y."/>
            <person name="Xu P."/>
            <person name="Fan H."/>
            <person name="Baudouin L."/>
            <person name="Xia W."/>
            <person name="Bocs S."/>
            <person name="Xu J."/>
            <person name="Li Q."/>
            <person name="Guo A."/>
            <person name="Zhou L."/>
            <person name="Li J."/>
            <person name="Wu Y."/>
            <person name="Ma Z."/>
            <person name="Armero A."/>
            <person name="Issali A.E."/>
            <person name="Liu N."/>
            <person name="Peng M."/>
            <person name="Yang Y."/>
        </authorList>
    </citation>
    <scope>NUCLEOTIDE SEQUENCE</scope>
    <source>
        <tissue evidence="2">Spear leaf of Hainan Tall coconut</tissue>
    </source>
</reference>
<proteinExistence type="predicted"/>
<reference evidence="2" key="2">
    <citation type="submission" date="2019-07" db="EMBL/GenBank/DDBJ databases">
        <authorList>
            <person name="Yang Y."/>
            <person name="Bocs S."/>
            <person name="Baudouin L."/>
        </authorList>
    </citation>
    <scope>NUCLEOTIDE SEQUENCE</scope>
    <source>
        <tissue evidence="2">Spear leaf of Hainan Tall coconut</tissue>
    </source>
</reference>
<feature type="compositionally biased region" description="Polar residues" evidence="1">
    <location>
        <begin position="95"/>
        <end position="117"/>
    </location>
</feature>
<evidence type="ECO:0000256" key="1">
    <source>
        <dbReference type="SAM" id="MobiDB-lite"/>
    </source>
</evidence>
<keyword evidence="3" id="KW-1185">Reference proteome</keyword>
<gene>
    <name evidence="2" type="ORF">COCNU_04G012300</name>
</gene>
<dbReference type="PANTHER" id="PTHR31949:SF2">
    <property type="entry name" value="OS05G0480600 PROTEIN"/>
    <property type="match status" value="1"/>
</dbReference>
<dbReference type="AlphaFoldDB" id="A0A8K0I7P2"/>
<dbReference type="GO" id="GO:0055028">
    <property type="term" value="C:cortical microtubule"/>
    <property type="evidence" value="ECO:0007669"/>
    <property type="project" value="TreeGrafter"/>
</dbReference>
<sequence>MPAPAQTMAGSLSVGHVPITNGRNPASRSRPSSPAPQTQVLAQPRAPSNFPHEVPPNLRKKLPERPTSASKQRPGVPLTVQANPNSETPAAVAPISSNRWHSSPTVTRGRISDNSPKSRSHSNRHIVSQPESQKDVVSETAVRRPSKPASSTDSTGLGRMISKKSLDMALRHMDIRQGIRGASLFPQSIRPTTSRGQPGPVSDPVVPAIDKAAALGDERMLELTSRENGNHDRMISDDSNLATSEDGGGVVGSARRESVVAGAN</sequence>
<dbReference type="OrthoDB" id="1927217at2759"/>
<evidence type="ECO:0000313" key="2">
    <source>
        <dbReference type="EMBL" id="KAG1338924.1"/>
    </source>
</evidence>